<proteinExistence type="inferred from homology"/>
<dbReference type="GO" id="GO:0030246">
    <property type="term" value="F:carbohydrate binding"/>
    <property type="evidence" value="ECO:0007669"/>
    <property type="project" value="InterPro"/>
</dbReference>
<accession>A0A212JW72</accession>
<sequence>MNTVTKLKTVLHQNKEVILLRLTNSTGAYIEVTNYGATITAIVVPDKDGNYANIVLHYDSLEEYFTDPYYIGCTIGRYANRISNAQFTLDKNTYSLDKNDGIHSIHGGFSGLNKKVFDYKIWKEKIVFSLFSPHGEGGFPGNLNINVIYSFSNENVLNIEYKSISDKKTPINLTNHTYFNLAATKAPCLNCELQIDALMYLEMNDGFLPTGSILETTDSAFDFNHFKVIEDTIYPKKDAMKGYNTFFLQNKKTPKPIASLREKKSGRTLDVYTSMPGVLLYTGGYLSIPFIPFSGICFEAQYHPDGLNYPHFDTCILEPDVERNDIIEYKFG</sequence>
<evidence type="ECO:0000256" key="6">
    <source>
        <dbReference type="ARBA" id="ARBA00013185"/>
    </source>
</evidence>
<evidence type="ECO:0000256" key="1">
    <source>
        <dbReference type="ARBA" id="ARBA00001614"/>
    </source>
</evidence>
<dbReference type="InterPro" id="IPR008183">
    <property type="entry name" value="Aldose_1/G6P_1-epimerase"/>
</dbReference>
<comment type="pathway">
    <text evidence="3 11">Carbohydrate metabolism; hexose metabolism.</text>
</comment>
<evidence type="ECO:0000256" key="3">
    <source>
        <dbReference type="ARBA" id="ARBA00005028"/>
    </source>
</evidence>
<gene>
    <name evidence="14" type="ORF">KL86DYS1_30631</name>
</gene>
<dbReference type="SUPFAM" id="SSF74650">
    <property type="entry name" value="Galactose mutarotase-like"/>
    <property type="match status" value="1"/>
</dbReference>
<evidence type="ECO:0000256" key="4">
    <source>
        <dbReference type="ARBA" id="ARBA00006206"/>
    </source>
</evidence>
<dbReference type="Gene3D" id="2.70.98.10">
    <property type="match status" value="1"/>
</dbReference>
<evidence type="ECO:0000256" key="8">
    <source>
        <dbReference type="ARBA" id="ARBA00022837"/>
    </source>
</evidence>
<comment type="catalytic activity">
    <reaction evidence="1 11">
        <text>alpha-D-glucose = beta-D-glucose</text>
        <dbReference type="Rhea" id="RHEA:10264"/>
        <dbReference type="ChEBI" id="CHEBI:15903"/>
        <dbReference type="ChEBI" id="CHEBI:17925"/>
        <dbReference type="EC" id="5.1.3.3"/>
    </reaction>
</comment>
<evidence type="ECO:0000256" key="9">
    <source>
        <dbReference type="ARBA" id="ARBA00023235"/>
    </source>
</evidence>
<evidence type="ECO:0000256" key="10">
    <source>
        <dbReference type="ARBA" id="ARBA00023277"/>
    </source>
</evidence>
<evidence type="ECO:0000256" key="13">
    <source>
        <dbReference type="PIRSR" id="PIRSR005096-3"/>
    </source>
</evidence>
<dbReference type="GO" id="GO:0006006">
    <property type="term" value="P:glucose metabolic process"/>
    <property type="evidence" value="ECO:0007669"/>
    <property type="project" value="TreeGrafter"/>
</dbReference>
<comment type="subunit">
    <text evidence="5">Monomer.</text>
</comment>
<dbReference type="InterPro" id="IPR015443">
    <property type="entry name" value="Aldose_1-epimerase"/>
</dbReference>
<evidence type="ECO:0000256" key="11">
    <source>
        <dbReference type="PIRNR" id="PIRNR005096"/>
    </source>
</evidence>
<dbReference type="UniPathway" id="UPA00242"/>
<evidence type="ECO:0000313" key="14">
    <source>
        <dbReference type="EMBL" id="SBW03647.1"/>
    </source>
</evidence>
<dbReference type="Pfam" id="PF01263">
    <property type="entry name" value="Aldose_epim"/>
    <property type="match status" value="1"/>
</dbReference>
<dbReference type="PANTHER" id="PTHR10091">
    <property type="entry name" value="ALDOSE-1-EPIMERASE"/>
    <property type="match status" value="1"/>
</dbReference>
<dbReference type="AlphaFoldDB" id="A0A212JW72"/>
<dbReference type="EC" id="5.1.3.3" evidence="6 11"/>
<dbReference type="GO" id="GO:0004034">
    <property type="term" value="F:aldose 1-epimerase activity"/>
    <property type="evidence" value="ECO:0007669"/>
    <property type="project" value="UniProtKB-EC"/>
</dbReference>
<evidence type="ECO:0000256" key="12">
    <source>
        <dbReference type="PIRSR" id="PIRSR005096-1"/>
    </source>
</evidence>
<comment type="cofactor">
    <cofactor evidence="2">
        <name>Ca(2+)</name>
        <dbReference type="ChEBI" id="CHEBI:29108"/>
    </cofactor>
</comment>
<keyword evidence="10 11" id="KW-0119">Carbohydrate metabolism</keyword>
<feature type="binding site" evidence="13">
    <location>
        <begin position="80"/>
        <end position="81"/>
    </location>
    <ligand>
        <name>beta-D-galactose</name>
        <dbReference type="ChEBI" id="CHEBI:27667"/>
    </ligand>
</feature>
<dbReference type="PIRSF" id="PIRSF005096">
    <property type="entry name" value="GALM"/>
    <property type="match status" value="1"/>
</dbReference>
<feature type="binding site" evidence="13">
    <location>
        <begin position="176"/>
        <end position="178"/>
    </location>
    <ligand>
        <name>beta-D-galactose</name>
        <dbReference type="ChEBI" id="CHEBI:27667"/>
    </ligand>
</feature>
<dbReference type="NCBIfam" id="NF008277">
    <property type="entry name" value="PRK11055.1"/>
    <property type="match status" value="1"/>
</dbReference>
<evidence type="ECO:0000256" key="7">
    <source>
        <dbReference type="ARBA" id="ARBA00014165"/>
    </source>
</evidence>
<dbReference type="InterPro" id="IPR018052">
    <property type="entry name" value="Ald1_epimerase_CS"/>
</dbReference>
<dbReference type="GO" id="GO:0033499">
    <property type="term" value="P:galactose catabolic process via UDP-galactose, Leloir pathway"/>
    <property type="evidence" value="ECO:0007669"/>
    <property type="project" value="TreeGrafter"/>
</dbReference>
<evidence type="ECO:0000256" key="2">
    <source>
        <dbReference type="ARBA" id="ARBA00001913"/>
    </source>
</evidence>
<feature type="active site" description="Proton donor" evidence="12">
    <location>
        <position position="176"/>
    </location>
</feature>
<dbReference type="EMBL" id="FLUM01000003">
    <property type="protein sequence ID" value="SBW03647.1"/>
    <property type="molecule type" value="Genomic_DNA"/>
</dbReference>
<reference evidence="14" key="1">
    <citation type="submission" date="2016-04" db="EMBL/GenBank/DDBJ databases">
        <authorList>
            <person name="Evans L.H."/>
            <person name="Alamgir A."/>
            <person name="Owens N."/>
            <person name="Weber N.D."/>
            <person name="Virtaneva K."/>
            <person name="Barbian K."/>
            <person name="Babar A."/>
            <person name="Rosenke K."/>
        </authorList>
    </citation>
    <scope>NUCLEOTIDE SEQUENCE</scope>
    <source>
        <strain evidence="14">86-1</strain>
    </source>
</reference>
<name>A0A212JW72_9BACT</name>
<dbReference type="InterPro" id="IPR011013">
    <property type="entry name" value="Gal_mutarotase_sf_dom"/>
</dbReference>
<feature type="active site" description="Proton acceptor" evidence="12">
    <location>
        <position position="299"/>
    </location>
</feature>
<organism evidence="14">
    <name type="scientific">uncultured Dysgonomonas sp</name>
    <dbReference type="NCBI Taxonomy" id="206096"/>
    <lineage>
        <taxon>Bacteria</taxon>
        <taxon>Pseudomonadati</taxon>
        <taxon>Bacteroidota</taxon>
        <taxon>Bacteroidia</taxon>
        <taxon>Bacteroidales</taxon>
        <taxon>Dysgonomonadaceae</taxon>
        <taxon>Dysgonomonas</taxon>
        <taxon>environmental samples</taxon>
    </lineage>
</organism>
<comment type="similarity">
    <text evidence="4 11">Belongs to the aldose epimerase family.</text>
</comment>
<dbReference type="CDD" id="cd09019">
    <property type="entry name" value="galactose_mutarotase_like"/>
    <property type="match status" value="1"/>
</dbReference>
<dbReference type="PANTHER" id="PTHR10091:SF0">
    <property type="entry name" value="GALACTOSE MUTAROTASE"/>
    <property type="match status" value="1"/>
</dbReference>
<dbReference type="InterPro" id="IPR047215">
    <property type="entry name" value="Galactose_mutarotase-like"/>
</dbReference>
<evidence type="ECO:0000256" key="5">
    <source>
        <dbReference type="ARBA" id="ARBA00011245"/>
    </source>
</evidence>
<dbReference type="PROSITE" id="PS00545">
    <property type="entry name" value="ALDOSE_1_EPIMERASE"/>
    <property type="match status" value="1"/>
</dbReference>
<dbReference type="InterPro" id="IPR014718">
    <property type="entry name" value="GH-type_carb-bd"/>
</dbReference>
<keyword evidence="9 11" id="KW-0413">Isomerase</keyword>
<keyword evidence="8" id="KW-0106">Calcium</keyword>
<protein>
    <recommendedName>
        <fullName evidence="7 11">Aldose 1-epimerase</fullName>
        <ecNumber evidence="6 11">5.1.3.3</ecNumber>
    </recommendedName>
</protein>
<dbReference type="RefSeq" id="WP_296942624.1">
    <property type="nucleotide sequence ID" value="NZ_LT599032.1"/>
</dbReference>